<dbReference type="EMBL" id="JACIIV010000031">
    <property type="protein sequence ID" value="MBB6229093.1"/>
    <property type="molecule type" value="Genomic_DNA"/>
</dbReference>
<organism evidence="3 4">
    <name type="scientific">Polymorphobacter multimanifer</name>
    <dbReference type="NCBI Taxonomy" id="1070431"/>
    <lineage>
        <taxon>Bacteria</taxon>
        <taxon>Pseudomonadati</taxon>
        <taxon>Pseudomonadota</taxon>
        <taxon>Alphaproteobacteria</taxon>
        <taxon>Sphingomonadales</taxon>
        <taxon>Sphingosinicellaceae</taxon>
        <taxon>Polymorphobacter</taxon>
    </lineage>
</organism>
<comment type="caution">
    <text evidence="3">The sequence shown here is derived from an EMBL/GenBank/DDBJ whole genome shotgun (WGS) entry which is preliminary data.</text>
</comment>
<dbReference type="AlphaFoldDB" id="A0A841LDK5"/>
<evidence type="ECO:0000256" key="1">
    <source>
        <dbReference type="SAM" id="SignalP"/>
    </source>
</evidence>
<reference evidence="3 4" key="1">
    <citation type="submission" date="2020-08" db="EMBL/GenBank/DDBJ databases">
        <title>Genomic Encyclopedia of Type Strains, Phase IV (KMG-IV): sequencing the most valuable type-strain genomes for metagenomic binning, comparative biology and taxonomic classification.</title>
        <authorList>
            <person name="Goeker M."/>
        </authorList>
    </citation>
    <scope>NUCLEOTIDE SEQUENCE [LARGE SCALE GENOMIC DNA]</scope>
    <source>
        <strain evidence="3 4">DSM 102189</strain>
    </source>
</reference>
<dbReference type="RefSeq" id="WP_184202509.1">
    <property type="nucleotide sequence ID" value="NZ_BMOX01000091.1"/>
</dbReference>
<keyword evidence="4" id="KW-1185">Reference proteome</keyword>
<dbReference type="SUPFAM" id="SSF51338">
    <property type="entry name" value="Composite domain of metallo-dependent hydrolases"/>
    <property type="match status" value="1"/>
</dbReference>
<dbReference type="Proteomes" id="UP000538147">
    <property type="component" value="Unassembled WGS sequence"/>
</dbReference>
<feature type="domain" description="Amidohydrolase-related" evidence="2">
    <location>
        <begin position="79"/>
        <end position="440"/>
    </location>
</feature>
<evidence type="ECO:0000259" key="2">
    <source>
        <dbReference type="Pfam" id="PF01979"/>
    </source>
</evidence>
<keyword evidence="3" id="KW-0378">Hydrolase</keyword>
<evidence type="ECO:0000313" key="3">
    <source>
        <dbReference type="EMBL" id="MBB6229093.1"/>
    </source>
</evidence>
<feature type="chain" id="PRO_5032435321" evidence="1">
    <location>
        <begin position="22"/>
        <end position="454"/>
    </location>
</feature>
<dbReference type="GO" id="GO:0016810">
    <property type="term" value="F:hydrolase activity, acting on carbon-nitrogen (but not peptide) bonds"/>
    <property type="evidence" value="ECO:0007669"/>
    <property type="project" value="InterPro"/>
</dbReference>
<dbReference type="InterPro" id="IPR032466">
    <property type="entry name" value="Metal_Hydrolase"/>
</dbReference>
<protein>
    <submittedName>
        <fullName evidence="3">Imidazolonepropionase-like amidohydrolase</fullName>
    </submittedName>
</protein>
<name>A0A841LDK5_9SPHN</name>
<feature type="signal peptide" evidence="1">
    <location>
        <begin position="1"/>
        <end position="21"/>
    </location>
</feature>
<dbReference type="InterPro" id="IPR006680">
    <property type="entry name" value="Amidohydro-rel"/>
</dbReference>
<dbReference type="PANTHER" id="PTHR43135:SF3">
    <property type="entry name" value="ALPHA-D-RIBOSE 1-METHYLPHOSPHONATE 5-TRIPHOSPHATE DIPHOSPHATASE"/>
    <property type="match status" value="1"/>
</dbReference>
<dbReference type="Gene3D" id="2.30.40.10">
    <property type="entry name" value="Urease, subunit C, domain 1"/>
    <property type="match status" value="1"/>
</dbReference>
<accession>A0A841LDK5</accession>
<dbReference type="InterPro" id="IPR011059">
    <property type="entry name" value="Metal-dep_hydrolase_composite"/>
</dbReference>
<dbReference type="Pfam" id="PF01979">
    <property type="entry name" value="Amidohydro_1"/>
    <property type="match status" value="1"/>
</dbReference>
<dbReference type="PANTHER" id="PTHR43135">
    <property type="entry name" value="ALPHA-D-RIBOSE 1-METHYLPHOSPHONATE 5-TRIPHOSPHATE DIPHOSPHATASE"/>
    <property type="match status" value="1"/>
</dbReference>
<dbReference type="Gene3D" id="3.20.20.140">
    <property type="entry name" value="Metal-dependent hydrolases"/>
    <property type="match status" value="1"/>
</dbReference>
<gene>
    <name evidence="3" type="ORF">FHS79_003292</name>
</gene>
<sequence length="454" mass="48777">MVQVRTLALMALALASTSALGQPAKTTVLTGGMLISGLSVPPLHNARVVIQGERVVAVGPASEVAIPAGAEVIDTSGQTMLPGLIDAHAHLFMVGFGDEAGWFKWLKADGRKYSIEKVMELSAYQLLMSGVTSAIDLGGNPVESISLRNRINKGEVAGPRLQVSGPLVTRRAFGGFPAEASAVITTPKEGAETVDRLFKMGVDVIKAHAGLTREDYFAIVKAAHANRIKVHAHLYAEADVRNAYDAGVDVFQHMGSAGGPTYDPELVRTIAESNRPVVLTAAHRSWIYPDTVAFPARLQDPVLKSLFPADIWAAMQESFKEWPAEGHFAGINRQVKFRSPQVRQLIESNALMGVGTDSGTPMNFNTDGLVREMKVLVDEGLSPLEVIADTTRVNARIMGQSDVGTIEPGKRADIITVPGDPVYHNLNNLFTVQTVIKNGVTYKKDGVPTIKMPE</sequence>
<dbReference type="SUPFAM" id="SSF51556">
    <property type="entry name" value="Metallo-dependent hydrolases"/>
    <property type="match status" value="1"/>
</dbReference>
<evidence type="ECO:0000313" key="4">
    <source>
        <dbReference type="Proteomes" id="UP000538147"/>
    </source>
</evidence>
<dbReference type="InterPro" id="IPR051781">
    <property type="entry name" value="Metallo-dep_Hydrolase"/>
</dbReference>
<keyword evidence="1" id="KW-0732">Signal</keyword>
<proteinExistence type="predicted"/>